<sequence>MSGEVDEPITFGCYYGGWFDIVDIMHRERMQKERKDNDRDDAGRMQTGNERQEHQFREEARVERNVRNFVDEETVEYATLVWSDDDEDERLGYSRYKKGSGELKLSMGFDSLEAFKKAMHGSICLKKWLECEIYSLGSR</sequence>
<feature type="compositionally biased region" description="Basic and acidic residues" evidence="1">
    <location>
        <begin position="31"/>
        <end position="43"/>
    </location>
</feature>
<organism evidence="2 3">
    <name type="scientific">Arabis nemorensis</name>
    <dbReference type="NCBI Taxonomy" id="586526"/>
    <lineage>
        <taxon>Eukaryota</taxon>
        <taxon>Viridiplantae</taxon>
        <taxon>Streptophyta</taxon>
        <taxon>Embryophyta</taxon>
        <taxon>Tracheophyta</taxon>
        <taxon>Spermatophyta</taxon>
        <taxon>Magnoliopsida</taxon>
        <taxon>eudicotyledons</taxon>
        <taxon>Gunneridae</taxon>
        <taxon>Pentapetalae</taxon>
        <taxon>rosids</taxon>
        <taxon>malvids</taxon>
        <taxon>Brassicales</taxon>
        <taxon>Brassicaceae</taxon>
        <taxon>Arabideae</taxon>
        <taxon>Arabis</taxon>
    </lineage>
</organism>
<keyword evidence="3" id="KW-1185">Reference proteome</keyword>
<comment type="caution">
    <text evidence="2">The sequence shown here is derived from an EMBL/GenBank/DDBJ whole genome shotgun (WGS) entry which is preliminary data.</text>
</comment>
<gene>
    <name evidence="2" type="ORF">ANE_LOCUS2714</name>
</gene>
<dbReference type="EMBL" id="CABITT030000001">
    <property type="protein sequence ID" value="VVA92269.1"/>
    <property type="molecule type" value="Genomic_DNA"/>
</dbReference>
<dbReference type="Proteomes" id="UP000489600">
    <property type="component" value="Unassembled WGS sequence"/>
</dbReference>
<evidence type="ECO:0000313" key="3">
    <source>
        <dbReference type="Proteomes" id="UP000489600"/>
    </source>
</evidence>
<dbReference type="AlphaFoldDB" id="A0A565AUF4"/>
<protein>
    <submittedName>
        <fullName evidence="2">Uncharacterized protein</fullName>
    </submittedName>
</protein>
<evidence type="ECO:0000256" key="1">
    <source>
        <dbReference type="SAM" id="MobiDB-lite"/>
    </source>
</evidence>
<name>A0A565AUF4_9BRAS</name>
<reference evidence="2" key="1">
    <citation type="submission" date="2019-07" db="EMBL/GenBank/DDBJ databases">
        <authorList>
            <person name="Dittberner H."/>
        </authorList>
    </citation>
    <scope>NUCLEOTIDE SEQUENCE [LARGE SCALE GENOMIC DNA]</scope>
</reference>
<evidence type="ECO:0000313" key="2">
    <source>
        <dbReference type="EMBL" id="VVA92269.1"/>
    </source>
</evidence>
<accession>A0A565AUF4</accession>
<proteinExistence type="predicted"/>
<feature type="region of interest" description="Disordered" evidence="1">
    <location>
        <begin position="31"/>
        <end position="58"/>
    </location>
</feature>